<reference evidence="2 3" key="1">
    <citation type="submission" date="2024-09" db="EMBL/GenBank/DDBJ databases">
        <title>Itraconazole resistance in Madurella fahalii resulting from another homologue of gene encoding cytochrome P450 14-alpha sterol demethylase (CYP51).</title>
        <authorList>
            <person name="Yoshioka I."/>
            <person name="Fahal A.H."/>
            <person name="Kaneko S."/>
            <person name="Yaguchi T."/>
        </authorList>
    </citation>
    <scope>NUCLEOTIDE SEQUENCE [LARGE SCALE GENOMIC DNA]</scope>
    <source>
        <strain evidence="2 3">IFM 68171</strain>
    </source>
</reference>
<protein>
    <submittedName>
        <fullName evidence="2">PH domain-containing protein</fullName>
    </submittedName>
</protein>
<feature type="compositionally biased region" description="Acidic residues" evidence="1">
    <location>
        <begin position="399"/>
        <end position="417"/>
    </location>
</feature>
<feature type="compositionally biased region" description="Polar residues" evidence="1">
    <location>
        <begin position="286"/>
        <end position="295"/>
    </location>
</feature>
<feature type="region of interest" description="Disordered" evidence="1">
    <location>
        <begin position="173"/>
        <end position="254"/>
    </location>
</feature>
<feature type="region of interest" description="Disordered" evidence="1">
    <location>
        <begin position="286"/>
        <end position="326"/>
    </location>
</feature>
<feature type="compositionally biased region" description="Basic and acidic residues" evidence="1">
    <location>
        <begin position="364"/>
        <end position="379"/>
    </location>
</feature>
<gene>
    <name evidence="2" type="ORF">MFIFM68171_05206</name>
</gene>
<proteinExistence type="predicted"/>
<dbReference type="EMBL" id="BAAFSV010000002">
    <property type="protein sequence ID" value="GAB1314996.1"/>
    <property type="molecule type" value="Genomic_DNA"/>
</dbReference>
<feature type="region of interest" description="Disordered" evidence="1">
    <location>
        <begin position="476"/>
        <end position="505"/>
    </location>
</feature>
<feature type="compositionally biased region" description="Gly residues" evidence="1">
    <location>
        <begin position="650"/>
        <end position="660"/>
    </location>
</feature>
<organism evidence="2 3">
    <name type="scientific">Madurella fahalii</name>
    <dbReference type="NCBI Taxonomy" id="1157608"/>
    <lineage>
        <taxon>Eukaryota</taxon>
        <taxon>Fungi</taxon>
        <taxon>Dikarya</taxon>
        <taxon>Ascomycota</taxon>
        <taxon>Pezizomycotina</taxon>
        <taxon>Sordariomycetes</taxon>
        <taxon>Sordariomycetidae</taxon>
        <taxon>Sordariales</taxon>
        <taxon>Sordariales incertae sedis</taxon>
        <taxon>Madurella</taxon>
    </lineage>
</organism>
<feature type="compositionally biased region" description="Polar residues" evidence="1">
    <location>
        <begin position="586"/>
        <end position="601"/>
    </location>
</feature>
<accession>A0ABQ0GB88</accession>
<comment type="caution">
    <text evidence="2">The sequence shown here is derived from an EMBL/GenBank/DDBJ whole genome shotgun (WGS) entry which is preliminary data.</text>
</comment>
<evidence type="ECO:0000313" key="2">
    <source>
        <dbReference type="EMBL" id="GAB1314996.1"/>
    </source>
</evidence>
<feature type="compositionally biased region" description="Polar residues" evidence="1">
    <location>
        <begin position="240"/>
        <end position="254"/>
    </location>
</feature>
<feature type="region of interest" description="Disordered" evidence="1">
    <location>
        <begin position="534"/>
        <end position="563"/>
    </location>
</feature>
<sequence>MEGALSVPPERGTIIGRALWKIRYVVVGGPNRETQSVPISRMQSNRSSAPREFSMVPSEGIFLSIYKSKDDPEPIQQHSITTITDCQVQMMAHRKQGPVLPTLVLNLVPDPMLDKMRKRRSSRTTGFTAPKETVPSTLFFRAADEQPSLHEWARFIQQLIQPNMPDRVPLSPVTPASPTFINPFAPRSREPSDVQNRPGSGNGGARPPFFFKAPGPIHSGRERPMTFSDSPSLRSKRSDLSSQTGSMNQSHIGFHNYTTMHPTDLPSPATTIGEYQGEFIEGWTSAQGRSSTLSSPVRGRDSVSSQAPAPLPPIPDSSSPPGPRETILDRAFQMRCIPGSEREVPGGEKLSSLARFDALMREMDERRRQRESEEAKSKYEAAATTASKPDNSGLQSAWDLDDDSDSDSDDMVEDGDSDGLAGGAEADMEDRFSSAASARRALDFITGRHESTLRSRAYGMRSQPAYNREALLALSSVGPTPLRPQTGYSKNRGRPEMSQRTHSQPHLATILASSPSSVEGNASLAASIVQSPEDGAFTLGPASPAAGRARSSTEHRRSASSVKRLSFGEFTRRLSSTSSLLLVQTNNTSGASSRASNSDIDPTQLPPQSPPQHLHHLHPRATAALSQQPQSPPPMSDRERERCGWRGSVGVFGGGESGFL</sequence>
<name>A0ABQ0GB88_9PEZI</name>
<feature type="compositionally biased region" description="Pro residues" evidence="1">
    <location>
        <begin position="309"/>
        <end position="323"/>
    </location>
</feature>
<dbReference type="RefSeq" id="XP_070916727.1">
    <property type="nucleotide sequence ID" value="XM_071060626.1"/>
</dbReference>
<evidence type="ECO:0000256" key="1">
    <source>
        <dbReference type="SAM" id="MobiDB-lite"/>
    </source>
</evidence>
<dbReference type="GeneID" id="98175949"/>
<keyword evidence="3" id="KW-1185">Reference proteome</keyword>
<dbReference type="Proteomes" id="UP001628179">
    <property type="component" value="Unassembled WGS sequence"/>
</dbReference>
<feature type="region of interest" description="Disordered" evidence="1">
    <location>
        <begin position="586"/>
        <end position="660"/>
    </location>
</feature>
<feature type="compositionally biased region" description="Low complexity" evidence="1">
    <location>
        <begin position="540"/>
        <end position="550"/>
    </location>
</feature>
<evidence type="ECO:0000313" key="3">
    <source>
        <dbReference type="Proteomes" id="UP001628179"/>
    </source>
</evidence>
<feature type="region of interest" description="Disordered" evidence="1">
    <location>
        <begin position="364"/>
        <end position="432"/>
    </location>
</feature>